<keyword evidence="4" id="KW-1003">Cell membrane</keyword>
<evidence type="ECO:0000256" key="6">
    <source>
        <dbReference type="ARBA" id="ARBA00022989"/>
    </source>
</evidence>
<dbReference type="GO" id="GO:0005886">
    <property type="term" value="C:plasma membrane"/>
    <property type="evidence" value="ECO:0007669"/>
    <property type="project" value="UniProtKB-SubCell"/>
</dbReference>
<accession>A0A7Z0N8Y6</accession>
<keyword evidence="10" id="KW-1185">Reference proteome</keyword>
<evidence type="ECO:0000313" key="10">
    <source>
        <dbReference type="Proteomes" id="UP000520876"/>
    </source>
</evidence>
<evidence type="ECO:0000256" key="5">
    <source>
        <dbReference type="ARBA" id="ARBA00022692"/>
    </source>
</evidence>
<evidence type="ECO:0000256" key="3">
    <source>
        <dbReference type="ARBA" id="ARBA00022448"/>
    </source>
</evidence>
<comment type="similarity">
    <text evidence="2">Belongs to the BCCT transporter (TC 2.A.15) family.</text>
</comment>
<organism evidence="9 10">
    <name type="scientific">Vreelandella sedimenti</name>
    <dbReference type="NCBI Taxonomy" id="2729618"/>
    <lineage>
        <taxon>Bacteria</taxon>
        <taxon>Pseudomonadati</taxon>
        <taxon>Pseudomonadota</taxon>
        <taxon>Gammaproteobacteria</taxon>
        <taxon>Oceanospirillales</taxon>
        <taxon>Halomonadaceae</taxon>
        <taxon>Vreelandella</taxon>
    </lineage>
</organism>
<comment type="subcellular location">
    <subcellularLocation>
        <location evidence="1">Cell membrane</location>
        <topology evidence="1">Multi-pass membrane protein</topology>
    </subcellularLocation>
</comment>
<protein>
    <submittedName>
        <fullName evidence="9">BCCT family transporter</fullName>
    </submittedName>
</protein>
<dbReference type="NCBIfam" id="TIGR00842">
    <property type="entry name" value="bcct"/>
    <property type="match status" value="1"/>
</dbReference>
<gene>
    <name evidence="9" type="ORF">HZU72_13140</name>
</gene>
<feature type="transmembrane region" description="Helical" evidence="8">
    <location>
        <begin position="142"/>
        <end position="160"/>
    </location>
</feature>
<dbReference type="AlphaFoldDB" id="A0A7Z0N8Y6"/>
<dbReference type="PANTHER" id="PTHR30047">
    <property type="entry name" value="HIGH-AFFINITY CHOLINE TRANSPORT PROTEIN-RELATED"/>
    <property type="match status" value="1"/>
</dbReference>
<dbReference type="GO" id="GO:0022857">
    <property type="term" value="F:transmembrane transporter activity"/>
    <property type="evidence" value="ECO:0007669"/>
    <property type="project" value="InterPro"/>
</dbReference>
<dbReference type="Pfam" id="PF02028">
    <property type="entry name" value="BCCT"/>
    <property type="match status" value="1"/>
</dbReference>
<name>A0A7Z0N8Y6_9GAMM</name>
<proteinExistence type="inferred from homology"/>
<dbReference type="EMBL" id="JACCGK010000010">
    <property type="protein sequence ID" value="NYT73369.1"/>
    <property type="molecule type" value="Genomic_DNA"/>
</dbReference>
<sequence length="491" mass="54443">MNKQKTNKVYIPSLVIALILALSGAIFSTQINEISGKILLIVSNLFGWLYLLSVFIFCIFLFVIAISKYGKMTLGGREPVAQYNILTWLCMLLATGFGVGLVFYGVAEPIFHYIQPPFDDMSPKTTEAARHAMQYSFFNWGIHQWAASAVVGLIIAYFQYNHEKKGLISSTLTTSNSKSNHLYLLDIIAILVTIVGVATSLGLGVIQISGEAQKLTGLADKDMWSIVTLGVIFFSYMISTYSGIDRGIKYLSIICMLSCITLMIYILISGPTLFIINTILLGLADYFQNFIGMSLRTSPFTENSWAGSWTIFYWAWTIAWSPFVGTFIARISRGRTIREFVFGVLFIPSLVACLWIGVMGSSALHLDFYSEAGLSELVLIDSSATIFEMYNSMPHPAILSTATLLLLFFFLVTSVDSATYVVSQISDNGSQSPAIYKRITWGILISITCWILLSFGGLHGLQSASIIAALPLTLIILLMIRNFIKKLKEDY</sequence>
<comment type="caution">
    <text evidence="9">The sequence shown here is derived from an EMBL/GenBank/DDBJ whole genome shotgun (WGS) entry which is preliminary data.</text>
</comment>
<keyword evidence="3" id="KW-0813">Transport</keyword>
<evidence type="ECO:0000256" key="8">
    <source>
        <dbReference type="SAM" id="Phobius"/>
    </source>
</evidence>
<evidence type="ECO:0000256" key="4">
    <source>
        <dbReference type="ARBA" id="ARBA00022475"/>
    </source>
</evidence>
<feature type="transmembrane region" description="Helical" evidence="8">
    <location>
        <begin position="397"/>
        <end position="418"/>
    </location>
</feature>
<feature type="transmembrane region" description="Helical" evidence="8">
    <location>
        <begin position="251"/>
        <end position="284"/>
    </location>
</feature>
<keyword evidence="5 8" id="KW-0812">Transmembrane</keyword>
<dbReference type="PANTHER" id="PTHR30047:SF7">
    <property type="entry name" value="HIGH-AFFINITY CHOLINE TRANSPORT PROTEIN"/>
    <property type="match status" value="1"/>
</dbReference>
<feature type="transmembrane region" description="Helical" evidence="8">
    <location>
        <begin position="181"/>
        <end position="203"/>
    </location>
</feature>
<dbReference type="RefSeq" id="WP_022519915.1">
    <property type="nucleotide sequence ID" value="NZ_JACCGK010000010.1"/>
</dbReference>
<feature type="transmembrane region" description="Helical" evidence="8">
    <location>
        <begin position="9"/>
        <end position="27"/>
    </location>
</feature>
<feature type="transmembrane region" description="Helical" evidence="8">
    <location>
        <begin position="464"/>
        <end position="484"/>
    </location>
</feature>
<keyword evidence="6 8" id="KW-1133">Transmembrane helix</keyword>
<evidence type="ECO:0000256" key="2">
    <source>
        <dbReference type="ARBA" id="ARBA00005658"/>
    </source>
</evidence>
<feature type="transmembrane region" description="Helical" evidence="8">
    <location>
        <begin position="223"/>
        <end position="244"/>
    </location>
</feature>
<dbReference type="InterPro" id="IPR000060">
    <property type="entry name" value="BCCT_transptr"/>
</dbReference>
<feature type="transmembrane region" description="Helical" evidence="8">
    <location>
        <begin position="47"/>
        <end position="66"/>
    </location>
</feature>
<feature type="transmembrane region" description="Helical" evidence="8">
    <location>
        <begin position="86"/>
        <end position="107"/>
    </location>
</feature>
<evidence type="ECO:0000256" key="1">
    <source>
        <dbReference type="ARBA" id="ARBA00004651"/>
    </source>
</evidence>
<evidence type="ECO:0000256" key="7">
    <source>
        <dbReference type="ARBA" id="ARBA00023136"/>
    </source>
</evidence>
<feature type="transmembrane region" description="Helical" evidence="8">
    <location>
        <begin position="340"/>
        <end position="358"/>
    </location>
</feature>
<dbReference type="Proteomes" id="UP000520876">
    <property type="component" value="Unassembled WGS sequence"/>
</dbReference>
<feature type="transmembrane region" description="Helical" evidence="8">
    <location>
        <begin position="439"/>
        <end position="458"/>
    </location>
</feature>
<keyword evidence="7 8" id="KW-0472">Membrane</keyword>
<reference evidence="9 10" key="1">
    <citation type="submission" date="2020-07" db="EMBL/GenBank/DDBJ databases">
        <title>Halomonas sp. QX-2 draft genome sequence.</title>
        <authorList>
            <person name="Qiu X."/>
        </authorList>
    </citation>
    <scope>NUCLEOTIDE SEQUENCE [LARGE SCALE GENOMIC DNA]</scope>
    <source>
        <strain evidence="9 10">QX-2</strain>
    </source>
</reference>
<feature type="transmembrane region" description="Helical" evidence="8">
    <location>
        <begin position="304"/>
        <end position="328"/>
    </location>
</feature>
<evidence type="ECO:0000313" key="9">
    <source>
        <dbReference type="EMBL" id="NYT73369.1"/>
    </source>
</evidence>